<evidence type="ECO:0000256" key="1">
    <source>
        <dbReference type="ARBA" id="ARBA00009199"/>
    </source>
</evidence>
<evidence type="ECO:0000313" key="4">
    <source>
        <dbReference type="Proteomes" id="UP001597301"/>
    </source>
</evidence>
<dbReference type="Gene3D" id="3.90.1300.10">
    <property type="entry name" value="Amidase signature (AS) domain"/>
    <property type="match status" value="1"/>
</dbReference>
<reference evidence="4" key="1">
    <citation type="journal article" date="2019" name="Int. J. Syst. Evol. Microbiol.">
        <title>The Global Catalogue of Microorganisms (GCM) 10K type strain sequencing project: providing services to taxonomists for standard genome sequencing and annotation.</title>
        <authorList>
            <consortium name="The Broad Institute Genomics Platform"/>
            <consortium name="The Broad Institute Genome Sequencing Center for Infectious Disease"/>
            <person name="Wu L."/>
            <person name="Ma J."/>
        </authorList>
    </citation>
    <scope>NUCLEOTIDE SEQUENCE [LARGE SCALE GENOMIC DNA]</scope>
    <source>
        <strain evidence="4">CGMCC 1.12295</strain>
    </source>
</reference>
<dbReference type="Proteomes" id="UP001597301">
    <property type="component" value="Unassembled WGS sequence"/>
</dbReference>
<sequence>MNNQNIKKIEEKNGENNAFISVSSKIALEEAKNAEKEILSGNYRGPLHGIPLALKDNISVKSLFCTNGSIIDKNNMAHNDAFLVKQLRHEGAIIVGKTNLDEYANHVIGMNRHYGIIKNPINNNHTAGGSSGGSAVSVALNLSYGAIGTDTSGSVRIPAACCGIVGLKPTYNLIPTEGVTPLSWSLDHVGILAKDCNDVSILLRSLLVGSKETSTNLDPPMDISQLTIGVPENYFFEMVDEMVEKKIREVINIFISQGARVKYINIPNVEQALMAQEDIIGAEGAFLHKFQLEDHKGKYEEGNYEYFKHGLTITRSKYEESLIIRQRLNRDFQQIFNSVDILLTPTLPITAPKLTAEKVTWGNYEEDILTALSRFTGPFNVTGLPALSVPLGIDMDGLPIGLQIVGNMYSENKIVSVGKWIMDQMR</sequence>
<dbReference type="InterPro" id="IPR036928">
    <property type="entry name" value="AS_sf"/>
</dbReference>
<dbReference type="PANTHER" id="PTHR11895">
    <property type="entry name" value="TRANSAMIDASE"/>
    <property type="match status" value="1"/>
</dbReference>
<dbReference type="PANTHER" id="PTHR11895:SF7">
    <property type="entry name" value="GLUTAMYL-TRNA(GLN) AMIDOTRANSFERASE SUBUNIT A, MITOCHONDRIAL"/>
    <property type="match status" value="1"/>
</dbReference>
<proteinExistence type="inferred from homology"/>
<dbReference type="SUPFAM" id="SSF75304">
    <property type="entry name" value="Amidase signature (AS) enzymes"/>
    <property type="match status" value="1"/>
</dbReference>
<feature type="domain" description="Amidase" evidence="2">
    <location>
        <begin position="6"/>
        <end position="414"/>
    </location>
</feature>
<name>A0ABW4KGV7_9BACI</name>
<comment type="similarity">
    <text evidence="1">Belongs to the amidase family.</text>
</comment>
<gene>
    <name evidence="3" type="ORF">ACFSCZ_11590</name>
</gene>
<protein>
    <submittedName>
        <fullName evidence="3">Amidase</fullName>
    </submittedName>
</protein>
<comment type="caution">
    <text evidence="3">The sequence shown here is derived from an EMBL/GenBank/DDBJ whole genome shotgun (WGS) entry which is preliminary data.</text>
</comment>
<accession>A0ABW4KGV7</accession>
<evidence type="ECO:0000313" key="3">
    <source>
        <dbReference type="EMBL" id="MFD1707372.1"/>
    </source>
</evidence>
<dbReference type="Pfam" id="PF01425">
    <property type="entry name" value="Amidase"/>
    <property type="match status" value="1"/>
</dbReference>
<organism evidence="3 4">
    <name type="scientific">Siminovitchia sediminis</name>
    <dbReference type="NCBI Taxonomy" id="1274353"/>
    <lineage>
        <taxon>Bacteria</taxon>
        <taxon>Bacillati</taxon>
        <taxon>Bacillota</taxon>
        <taxon>Bacilli</taxon>
        <taxon>Bacillales</taxon>
        <taxon>Bacillaceae</taxon>
        <taxon>Siminovitchia</taxon>
    </lineage>
</organism>
<evidence type="ECO:0000259" key="2">
    <source>
        <dbReference type="Pfam" id="PF01425"/>
    </source>
</evidence>
<dbReference type="InterPro" id="IPR000120">
    <property type="entry name" value="Amidase"/>
</dbReference>
<keyword evidence="4" id="KW-1185">Reference proteome</keyword>
<dbReference type="EMBL" id="JBHUEO010000031">
    <property type="protein sequence ID" value="MFD1707372.1"/>
    <property type="molecule type" value="Genomic_DNA"/>
</dbReference>
<dbReference type="InterPro" id="IPR023631">
    <property type="entry name" value="Amidase_dom"/>
</dbReference>
<dbReference type="RefSeq" id="WP_380774105.1">
    <property type="nucleotide sequence ID" value="NZ_JBHUEO010000031.1"/>
</dbReference>